<feature type="transmembrane region" description="Helical" evidence="1">
    <location>
        <begin position="292"/>
        <end position="312"/>
    </location>
</feature>
<dbReference type="AlphaFoldDB" id="A0AAF3EAL9"/>
<proteinExistence type="predicted"/>
<accession>A0AAF3EAL9</accession>
<evidence type="ECO:0000256" key="1">
    <source>
        <dbReference type="SAM" id="Phobius"/>
    </source>
</evidence>
<sequence length="339" mass="38977">MASYPLQRTRQNFSAYRRVRIHDYNEDERNEEWDGSDWRRARIKAEDELDDHEEIYRRNSEDSMSQTTIQEVVLEAIVEVDKQSLKDVEVNGYVSNGEVIINGGTPSEKIVEANLLTQLSILRDYVLDLPKQLMDRANKLYEFAREQSLESYKKIQANAPFLRDVAVKAVAVLLVISALFSFIVAYRVGKTFYAIEDTYFCRGLSWMDSTLGTDLSPTLCATFHDDLYTEAQQEAESLFREIKNGVFSVTGNIFKGLAVMIRLSIAIVDHFFGAIFAALYELWDNMTDNLSFLSNFLIAIYEFLINAFWAMIELIVSAVETVYSTIHGLFVKEERGWFS</sequence>
<keyword evidence="2" id="KW-1185">Reference proteome</keyword>
<protein>
    <submittedName>
        <fullName evidence="3">Uncharacterized protein</fullName>
    </submittedName>
</protein>
<organism evidence="2 3">
    <name type="scientific">Mesorhabditis belari</name>
    <dbReference type="NCBI Taxonomy" id="2138241"/>
    <lineage>
        <taxon>Eukaryota</taxon>
        <taxon>Metazoa</taxon>
        <taxon>Ecdysozoa</taxon>
        <taxon>Nematoda</taxon>
        <taxon>Chromadorea</taxon>
        <taxon>Rhabditida</taxon>
        <taxon>Rhabditina</taxon>
        <taxon>Rhabditomorpha</taxon>
        <taxon>Rhabditoidea</taxon>
        <taxon>Rhabditidae</taxon>
        <taxon>Mesorhabditinae</taxon>
        <taxon>Mesorhabditis</taxon>
    </lineage>
</organism>
<evidence type="ECO:0000313" key="2">
    <source>
        <dbReference type="Proteomes" id="UP000887575"/>
    </source>
</evidence>
<dbReference type="Proteomes" id="UP000887575">
    <property type="component" value="Unassembled WGS sequence"/>
</dbReference>
<evidence type="ECO:0000313" key="3">
    <source>
        <dbReference type="WBParaSite" id="MBELARI_LOCUS10971"/>
    </source>
</evidence>
<feature type="transmembrane region" description="Helical" evidence="1">
    <location>
        <begin position="257"/>
        <end position="280"/>
    </location>
</feature>
<name>A0AAF3EAL9_9BILA</name>
<feature type="transmembrane region" description="Helical" evidence="1">
    <location>
        <begin position="165"/>
        <end position="186"/>
    </location>
</feature>
<reference evidence="3" key="1">
    <citation type="submission" date="2024-02" db="UniProtKB">
        <authorList>
            <consortium name="WormBaseParasite"/>
        </authorList>
    </citation>
    <scope>IDENTIFICATION</scope>
</reference>
<keyword evidence="1" id="KW-1133">Transmembrane helix</keyword>
<keyword evidence="1" id="KW-0472">Membrane</keyword>
<dbReference type="WBParaSite" id="MBELARI_LOCUS10971">
    <property type="protein sequence ID" value="MBELARI_LOCUS10971"/>
    <property type="gene ID" value="MBELARI_LOCUS10971"/>
</dbReference>
<keyword evidence="1" id="KW-0812">Transmembrane</keyword>